<proteinExistence type="predicted"/>
<name>A0A645G900_9ZZZZ</name>
<reference evidence="1" key="1">
    <citation type="submission" date="2019-08" db="EMBL/GenBank/DDBJ databases">
        <authorList>
            <person name="Kucharzyk K."/>
            <person name="Murdoch R.W."/>
            <person name="Higgins S."/>
            <person name="Loffler F."/>
        </authorList>
    </citation>
    <scope>NUCLEOTIDE SEQUENCE</scope>
</reference>
<evidence type="ECO:0000313" key="1">
    <source>
        <dbReference type="EMBL" id="MPN22452.1"/>
    </source>
</evidence>
<gene>
    <name evidence="1" type="ORF">SDC9_169835</name>
</gene>
<comment type="caution">
    <text evidence="1">The sequence shown here is derived from an EMBL/GenBank/DDBJ whole genome shotgun (WGS) entry which is preliminary data.</text>
</comment>
<dbReference type="EMBL" id="VSSQ01070685">
    <property type="protein sequence ID" value="MPN22452.1"/>
    <property type="molecule type" value="Genomic_DNA"/>
</dbReference>
<accession>A0A645G900</accession>
<protein>
    <submittedName>
        <fullName evidence="1">Uncharacterized protein</fullName>
    </submittedName>
</protein>
<organism evidence="1">
    <name type="scientific">bioreactor metagenome</name>
    <dbReference type="NCBI Taxonomy" id="1076179"/>
    <lineage>
        <taxon>unclassified sequences</taxon>
        <taxon>metagenomes</taxon>
        <taxon>ecological metagenomes</taxon>
    </lineage>
</organism>
<dbReference type="AlphaFoldDB" id="A0A645G900"/>
<sequence length="117" mass="13057">MLHRIEEGLGPGRIELLAFLQLQESIDDDISTGLPRGEGSGIGLAKGMEQGRVYRLGIHQVVCRPDKAVEGINIFAYCRRKETRAEVVRLAPAAENLFVFLSDHMSLGYPWLSVHLR</sequence>